<dbReference type="EMBL" id="MKEK01000001">
    <property type="protein sequence ID" value="OEY69584.1"/>
    <property type="molecule type" value="Genomic_DNA"/>
</dbReference>
<dbReference type="Pfam" id="PF13589">
    <property type="entry name" value="HATPase_c_3"/>
    <property type="match status" value="1"/>
</dbReference>
<accession>A0A1E7Q5Y0</accession>
<dbReference type="Proteomes" id="UP000242258">
    <property type="component" value="Unassembled WGS sequence"/>
</dbReference>
<dbReference type="InterPro" id="IPR036890">
    <property type="entry name" value="HATPase_C_sf"/>
</dbReference>
<proteinExistence type="predicted"/>
<dbReference type="AlphaFoldDB" id="A0A1E7Q5Y0"/>
<dbReference type="RefSeq" id="WP_070049154.1">
    <property type="nucleotide sequence ID" value="NZ_CBCSDO010000005.1"/>
</dbReference>
<dbReference type="STRING" id="1628148.BI198_08445"/>
<dbReference type="Gene3D" id="3.30.565.10">
    <property type="entry name" value="Histidine kinase-like ATPase, C-terminal domain"/>
    <property type="match status" value="1"/>
</dbReference>
<evidence type="ECO:0000313" key="1">
    <source>
        <dbReference type="EMBL" id="OEY69584.1"/>
    </source>
</evidence>
<gene>
    <name evidence="1" type="ORF">BI198_08445</name>
</gene>
<keyword evidence="2" id="KW-1185">Reference proteome</keyword>
<dbReference type="OrthoDB" id="8765545at2"/>
<sequence>MGNMTISGTADITHEGIKKHFTKWKKYPFQSVIELIANGFDSGATSVDVTIEHNGMHGLVAITVLDNGSGIDIKECDQHFSRFNESSKQGDDDLQGAHGKGRLAFHLLCSNATWYTRCHDSESKILIDSTKLRNFSAKVIGPEEQHASLSTYESGTCVVLTNFHANLPELDMIKSNLESYFGWRLILNPDRKLTVNGVDVEIPESELIEKNICIDGTEFKIDFIRWIDKPGDEKSYNYVVNHDGRVLHRELSSFNKKPKFHLSSYSRSNWFDNFDKNSSPLNFTDTPQVSPESDAFKKLKKAIHEFSSEIYEKFLREFVEEKIEEYEARGYFPEHKRLNAEEAAWRRENTKSFVKSLYITDPTVFNNIKEKPVKILLALIDKILVSNENDTIFEVIGEILNLDENQINKFSDQVKNSSLENIVSTIEVLQKREFAVNKLREIMVKYYKEVLETPDLQGIIESNTWLFGNKYTLLGAEEDDFQKISLNLRSHVKGIDSIDEVDLESMDLEGGLDIEGVRRQVDLFLARKNIGFNSRGESYYQCTIIEIKRPAVALNEKHLKQIREYARIISEHSGFSMEKMKFEIILVGRKISDKDFDINSALETADANNEPGLVFSTKNDRIKGYVKTWGTIFAEFDLANHYLLKKLQTKRGSLEDKPSKQLVDELQEQTE</sequence>
<dbReference type="SUPFAM" id="SSF55874">
    <property type="entry name" value="ATPase domain of HSP90 chaperone/DNA topoisomerase II/histidine kinase"/>
    <property type="match status" value="1"/>
</dbReference>
<reference evidence="2" key="1">
    <citation type="submission" date="2016-09" db="EMBL/GenBank/DDBJ databases">
        <authorList>
            <person name="Wan X."/>
            <person name="Hou S."/>
        </authorList>
    </citation>
    <scope>NUCLEOTIDE SEQUENCE [LARGE SCALE GENOMIC DNA]</scope>
    <source>
        <strain evidence="2">KH87</strain>
    </source>
</reference>
<organism evidence="1 2">
    <name type="scientific">Rheinheimera salexigens</name>
    <dbReference type="NCBI Taxonomy" id="1628148"/>
    <lineage>
        <taxon>Bacteria</taxon>
        <taxon>Pseudomonadati</taxon>
        <taxon>Pseudomonadota</taxon>
        <taxon>Gammaproteobacteria</taxon>
        <taxon>Chromatiales</taxon>
        <taxon>Chromatiaceae</taxon>
        <taxon>Rheinheimera</taxon>
    </lineage>
</organism>
<evidence type="ECO:0000313" key="2">
    <source>
        <dbReference type="Proteomes" id="UP000242258"/>
    </source>
</evidence>
<protein>
    <submittedName>
        <fullName evidence="1">DNA mismatch repair protein</fullName>
    </submittedName>
</protein>
<name>A0A1E7Q5Y0_9GAMM</name>
<comment type="caution">
    <text evidence="1">The sequence shown here is derived from an EMBL/GenBank/DDBJ whole genome shotgun (WGS) entry which is preliminary data.</text>
</comment>